<protein>
    <submittedName>
        <fullName evidence="2">Prolyl oligopeptidase family serine peptidase</fullName>
    </submittedName>
</protein>
<dbReference type="InterPro" id="IPR001375">
    <property type="entry name" value="Peptidase_S9_cat"/>
</dbReference>
<dbReference type="RefSeq" id="WP_390195839.1">
    <property type="nucleotide sequence ID" value="NZ_JBHSDV010000001.1"/>
</dbReference>
<dbReference type="Pfam" id="PF00326">
    <property type="entry name" value="Peptidase_S9"/>
    <property type="match status" value="1"/>
</dbReference>
<evidence type="ECO:0000259" key="1">
    <source>
        <dbReference type="Pfam" id="PF00326"/>
    </source>
</evidence>
<sequence>MITITKEYWSNIPVLHVVDQQKKEEALPTLTYIHGITSAKEHNLPIAYLLAEKGYRVILPDCMHHGEREENISSEALQMQFFDIVKQNLDDIETIYEHLVMNELVEVDRFGLAGTSMGGITTAAALTQFSWVTCAGILMGTPKLTLFAKDMIEKMKASVPNFPVPDEQITLLLEELTEIDLSVQKDKIFGRPIFFWHGEKDDVVPFAHSYDFYEEIIPDYKNPENIHFLKEINRGHKVSRLAIVEFTNWLEYKL</sequence>
<evidence type="ECO:0000313" key="3">
    <source>
        <dbReference type="Proteomes" id="UP001595880"/>
    </source>
</evidence>
<gene>
    <name evidence="2" type="ORF">ACFOZ1_03355</name>
</gene>
<dbReference type="Gene3D" id="3.40.50.1820">
    <property type="entry name" value="alpha/beta hydrolase"/>
    <property type="match status" value="1"/>
</dbReference>
<proteinExistence type="predicted"/>
<accession>A0ABV8VTG8</accession>
<dbReference type="PANTHER" id="PTHR47381">
    <property type="entry name" value="ALPHA/BETA-HYDROLASES SUPERFAMILY PROTEIN"/>
    <property type="match status" value="1"/>
</dbReference>
<reference evidence="3" key="1">
    <citation type="journal article" date="2019" name="Int. J. Syst. Evol. Microbiol.">
        <title>The Global Catalogue of Microorganisms (GCM) 10K type strain sequencing project: providing services to taxonomists for standard genome sequencing and annotation.</title>
        <authorList>
            <consortium name="The Broad Institute Genomics Platform"/>
            <consortium name="The Broad Institute Genome Sequencing Center for Infectious Disease"/>
            <person name="Wu L."/>
            <person name="Ma J."/>
        </authorList>
    </citation>
    <scope>NUCLEOTIDE SEQUENCE [LARGE SCALE GENOMIC DNA]</scope>
    <source>
        <strain evidence="3">KACC 14058</strain>
    </source>
</reference>
<feature type="domain" description="Peptidase S9 prolyl oligopeptidase catalytic" evidence="1">
    <location>
        <begin position="47"/>
        <end position="239"/>
    </location>
</feature>
<evidence type="ECO:0000313" key="2">
    <source>
        <dbReference type="EMBL" id="MFC4386840.1"/>
    </source>
</evidence>
<keyword evidence="3" id="KW-1185">Reference proteome</keyword>
<dbReference type="SUPFAM" id="SSF53474">
    <property type="entry name" value="alpha/beta-Hydrolases"/>
    <property type="match status" value="1"/>
</dbReference>
<dbReference type="Proteomes" id="UP001595880">
    <property type="component" value="Unassembled WGS sequence"/>
</dbReference>
<dbReference type="PANTHER" id="PTHR47381:SF3">
    <property type="entry name" value="ALPHA_BETA-HYDROLASES SUPERFAMILY PROTEIN"/>
    <property type="match status" value="1"/>
</dbReference>
<dbReference type="EMBL" id="JBHSDV010000001">
    <property type="protein sequence ID" value="MFC4386840.1"/>
    <property type="molecule type" value="Genomic_DNA"/>
</dbReference>
<name>A0ABV8VTG8_9BACI</name>
<organism evidence="2 3">
    <name type="scientific">Gracilibacillus marinus</name>
    <dbReference type="NCBI Taxonomy" id="630535"/>
    <lineage>
        <taxon>Bacteria</taxon>
        <taxon>Bacillati</taxon>
        <taxon>Bacillota</taxon>
        <taxon>Bacilli</taxon>
        <taxon>Bacillales</taxon>
        <taxon>Bacillaceae</taxon>
        <taxon>Gracilibacillus</taxon>
    </lineage>
</organism>
<comment type="caution">
    <text evidence="2">The sequence shown here is derived from an EMBL/GenBank/DDBJ whole genome shotgun (WGS) entry which is preliminary data.</text>
</comment>
<dbReference type="InterPro" id="IPR029058">
    <property type="entry name" value="AB_hydrolase_fold"/>
</dbReference>